<evidence type="ECO:0000313" key="2">
    <source>
        <dbReference type="Proteomes" id="UP000295696"/>
    </source>
</evidence>
<protein>
    <submittedName>
        <fullName evidence="1">Uncharacterized protein</fullName>
    </submittedName>
</protein>
<dbReference type="AlphaFoldDB" id="A0A4R3JC99"/>
<accession>A0A4R3JC99</accession>
<organism evidence="1 2">
    <name type="scientific">Primorskyibacter sedentarius</name>
    <dbReference type="NCBI Taxonomy" id="745311"/>
    <lineage>
        <taxon>Bacteria</taxon>
        <taxon>Pseudomonadati</taxon>
        <taxon>Pseudomonadota</taxon>
        <taxon>Alphaproteobacteria</taxon>
        <taxon>Rhodobacterales</taxon>
        <taxon>Roseobacteraceae</taxon>
        <taxon>Primorskyibacter</taxon>
    </lineage>
</organism>
<dbReference type="Proteomes" id="UP000295696">
    <property type="component" value="Unassembled WGS sequence"/>
</dbReference>
<comment type="caution">
    <text evidence="1">The sequence shown here is derived from an EMBL/GenBank/DDBJ whole genome shotgun (WGS) entry which is preliminary data.</text>
</comment>
<keyword evidence="2" id="KW-1185">Reference proteome</keyword>
<evidence type="ECO:0000313" key="1">
    <source>
        <dbReference type="EMBL" id="TCS62766.1"/>
    </source>
</evidence>
<sequence length="44" mass="4596">MAADDFGAQFLDLRGRASDAYTSPEWYLHFGSAVYGLGNGPGGG</sequence>
<gene>
    <name evidence="1" type="ORF">EDD52_10860</name>
</gene>
<proteinExistence type="predicted"/>
<reference evidence="1 2" key="1">
    <citation type="submission" date="2019-03" db="EMBL/GenBank/DDBJ databases">
        <title>Genomic Encyclopedia of Type Strains, Phase IV (KMG-IV): sequencing the most valuable type-strain genomes for metagenomic binning, comparative biology and taxonomic classification.</title>
        <authorList>
            <person name="Goeker M."/>
        </authorList>
    </citation>
    <scope>NUCLEOTIDE SEQUENCE [LARGE SCALE GENOMIC DNA]</scope>
    <source>
        <strain evidence="1 2">DSM 104836</strain>
    </source>
</reference>
<dbReference type="EMBL" id="SLZU01000008">
    <property type="protein sequence ID" value="TCS62766.1"/>
    <property type="molecule type" value="Genomic_DNA"/>
</dbReference>
<name>A0A4R3JC99_9RHOB</name>